<dbReference type="SUPFAM" id="SSF74653">
    <property type="entry name" value="TolA/TonB C-terminal domain"/>
    <property type="match status" value="1"/>
</dbReference>
<feature type="compositionally biased region" description="Basic and acidic residues" evidence="1">
    <location>
        <begin position="170"/>
        <end position="180"/>
    </location>
</feature>
<name>A0A2S2DW04_9BACT</name>
<keyword evidence="2" id="KW-0472">Membrane</keyword>
<reference evidence="5" key="1">
    <citation type="submission" date="2018-05" db="EMBL/GenBank/DDBJ databases">
        <title>Pseudarcicella sp. HME7025 Genome sequencing and assembly.</title>
        <authorList>
            <person name="Kim H."/>
            <person name="Kang H."/>
            <person name="Joh K."/>
        </authorList>
    </citation>
    <scope>NUCLEOTIDE SEQUENCE [LARGE SCALE GENOMIC DNA]</scope>
    <source>
        <strain evidence="5">HME7025</strain>
    </source>
</reference>
<evidence type="ECO:0000313" key="5">
    <source>
        <dbReference type="Proteomes" id="UP000245468"/>
    </source>
</evidence>
<feature type="region of interest" description="Disordered" evidence="1">
    <location>
        <begin position="70"/>
        <end position="104"/>
    </location>
</feature>
<proteinExistence type="predicted"/>
<keyword evidence="2" id="KW-0812">Transmembrane</keyword>
<dbReference type="AlphaFoldDB" id="A0A2S2DW04"/>
<dbReference type="EMBL" id="CP029346">
    <property type="protein sequence ID" value="AWL09462.1"/>
    <property type="molecule type" value="Genomic_DNA"/>
</dbReference>
<protein>
    <recommendedName>
        <fullName evidence="3">TonB C-terminal domain-containing protein</fullName>
    </recommendedName>
</protein>
<dbReference type="Proteomes" id="UP000245468">
    <property type="component" value="Chromosome"/>
</dbReference>
<dbReference type="RefSeq" id="WP_109323148.1">
    <property type="nucleotide sequence ID" value="NZ_CP029346.1"/>
</dbReference>
<keyword evidence="5" id="KW-1185">Reference proteome</keyword>
<evidence type="ECO:0000256" key="1">
    <source>
        <dbReference type="SAM" id="MobiDB-lite"/>
    </source>
</evidence>
<feature type="region of interest" description="Disordered" evidence="1">
    <location>
        <begin position="122"/>
        <end position="202"/>
    </location>
</feature>
<dbReference type="KEGG" id="psez:HME7025_01609"/>
<feature type="transmembrane region" description="Helical" evidence="2">
    <location>
        <begin position="18"/>
        <end position="39"/>
    </location>
</feature>
<sequence>MNSVLAQKELEKKNQLKALVLTILINGGLLLLFWTLNIWSGDEVKMEIPAGGFEVNYGNTDEGGGNIQTHNQANDLPNEVESKPADKKVEPKKEIVKTTPTKETPLLSSTVKSTVKIADKPAEKVAVQPPKPVVEEQPKIDESALFKKKSSSNGTRGTSDAPGGNSNGNDKGKIGDKGQLDGDINNSAIYSGQKGKGGGSGGGIGGGNGVALNMTGWALASRPQVNDDSDESGIIRFSLKIDESGNIISLKIIENTLSASVAQKYKRAVEKLSFKPTSGGERPEVSTGTIVFKINSK</sequence>
<evidence type="ECO:0000313" key="4">
    <source>
        <dbReference type="EMBL" id="AWL09462.1"/>
    </source>
</evidence>
<accession>A0A2S2DW04</accession>
<keyword evidence="2" id="KW-1133">Transmembrane helix</keyword>
<dbReference type="InterPro" id="IPR037682">
    <property type="entry name" value="TonB_C"/>
</dbReference>
<evidence type="ECO:0000259" key="3">
    <source>
        <dbReference type="PROSITE" id="PS52015"/>
    </source>
</evidence>
<feature type="domain" description="TonB C-terminal" evidence="3">
    <location>
        <begin position="207"/>
        <end position="297"/>
    </location>
</feature>
<dbReference type="PROSITE" id="PS52015">
    <property type="entry name" value="TONB_CTD"/>
    <property type="match status" value="1"/>
</dbReference>
<gene>
    <name evidence="4" type="ORF">HME7025_01609</name>
</gene>
<feature type="compositionally biased region" description="Basic and acidic residues" evidence="1">
    <location>
        <begin position="133"/>
        <end position="145"/>
    </location>
</feature>
<dbReference type="GO" id="GO:0055085">
    <property type="term" value="P:transmembrane transport"/>
    <property type="evidence" value="ECO:0007669"/>
    <property type="project" value="InterPro"/>
</dbReference>
<feature type="compositionally biased region" description="Basic and acidic residues" evidence="1">
    <location>
        <begin position="80"/>
        <end position="96"/>
    </location>
</feature>
<evidence type="ECO:0000256" key="2">
    <source>
        <dbReference type="SAM" id="Phobius"/>
    </source>
</evidence>
<dbReference type="OrthoDB" id="979886at2"/>
<organism evidence="4 5">
    <name type="scientific">Aquirufa nivalisilvae</name>
    <dbReference type="NCBI Taxonomy" id="2516557"/>
    <lineage>
        <taxon>Bacteria</taxon>
        <taxon>Pseudomonadati</taxon>
        <taxon>Bacteroidota</taxon>
        <taxon>Cytophagia</taxon>
        <taxon>Cytophagales</taxon>
        <taxon>Flectobacillaceae</taxon>
        <taxon>Aquirufa</taxon>
    </lineage>
</organism>